<dbReference type="PANTHER" id="PTHR11019">
    <property type="entry name" value="HTH-TYPE TRANSCRIPTIONAL REGULATOR NIMR"/>
    <property type="match status" value="1"/>
</dbReference>
<evidence type="ECO:0000313" key="4">
    <source>
        <dbReference type="EMBL" id="RKP57804.1"/>
    </source>
</evidence>
<protein>
    <submittedName>
        <fullName evidence="4">AraC family transcriptional regulator</fullName>
    </submittedName>
</protein>
<dbReference type="InterPro" id="IPR018060">
    <property type="entry name" value="HTH_AraC"/>
</dbReference>
<dbReference type="SUPFAM" id="SSF51182">
    <property type="entry name" value="RmlC-like cupins"/>
    <property type="match status" value="1"/>
</dbReference>
<organism evidence="4 5">
    <name type="scientific">Pararobbsia silviterrae</name>
    <dbReference type="NCBI Taxonomy" id="1792498"/>
    <lineage>
        <taxon>Bacteria</taxon>
        <taxon>Pseudomonadati</taxon>
        <taxon>Pseudomonadota</taxon>
        <taxon>Betaproteobacteria</taxon>
        <taxon>Burkholderiales</taxon>
        <taxon>Burkholderiaceae</taxon>
        <taxon>Pararobbsia</taxon>
    </lineage>
</organism>
<name>A0A494YCS2_9BURK</name>
<dbReference type="GO" id="GO:0043565">
    <property type="term" value="F:sequence-specific DNA binding"/>
    <property type="evidence" value="ECO:0007669"/>
    <property type="project" value="InterPro"/>
</dbReference>
<keyword evidence="5" id="KW-1185">Reference proteome</keyword>
<gene>
    <name evidence="4" type="ORF">D7S86_07705</name>
</gene>
<evidence type="ECO:0000259" key="3">
    <source>
        <dbReference type="PROSITE" id="PS01124"/>
    </source>
</evidence>
<dbReference type="InterPro" id="IPR009057">
    <property type="entry name" value="Homeodomain-like_sf"/>
</dbReference>
<evidence type="ECO:0000256" key="2">
    <source>
        <dbReference type="ARBA" id="ARBA00023163"/>
    </source>
</evidence>
<evidence type="ECO:0000313" key="5">
    <source>
        <dbReference type="Proteomes" id="UP000270342"/>
    </source>
</evidence>
<dbReference type="GO" id="GO:0003700">
    <property type="term" value="F:DNA-binding transcription factor activity"/>
    <property type="evidence" value="ECO:0007669"/>
    <property type="project" value="InterPro"/>
</dbReference>
<dbReference type="Gene3D" id="1.10.10.60">
    <property type="entry name" value="Homeodomain-like"/>
    <property type="match status" value="1"/>
</dbReference>
<dbReference type="Proteomes" id="UP000270342">
    <property type="component" value="Unassembled WGS sequence"/>
</dbReference>
<reference evidence="4 5" key="1">
    <citation type="submission" date="2018-10" db="EMBL/GenBank/DDBJ databases">
        <title>Robbsia sp. DHC34, isolated from soil.</title>
        <authorList>
            <person name="Gao Z.-H."/>
            <person name="Qiu L.-H."/>
        </authorList>
    </citation>
    <scope>NUCLEOTIDE SEQUENCE [LARGE SCALE GENOMIC DNA]</scope>
    <source>
        <strain evidence="4 5">DHC34</strain>
    </source>
</reference>
<feature type="domain" description="HTH araC/xylS-type" evidence="3">
    <location>
        <begin position="155"/>
        <end position="252"/>
    </location>
</feature>
<dbReference type="AlphaFoldDB" id="A0A494YCS2"/>
<evidence type="ECO:0000256" key="1">
    <source>
        <dbReference type="ARBA" id="ARBA00023015"/>
    </source>
</evidence>
<dbReference type="OrthoDB" id="9804543at2"/>
<keyword evidence="2" id="KW-0804">Transcription</keyword>
<dbReference type="EMBL" id="RBZU01000002">
    <property type="protein sequence ID" value="RKP57804.1"/>
    <property type="molecule type" value="Genomic_DNA"/>
</dbReference>
<comment type="caution">
    <text evidence="4">The sequence shown here is derived from an EMBL/GenBank/DDBJ whole genome shotgun (WGS) entry which is preliminary data.</text>
</comment>
<proteinExistence type="predicted"/>
<dbReference type="RefSeq" id="WP_121085138.1">
    <property type="nucleotide sequence ID" value="NZ_RBZU01000002.1"/>
</dbReference>
<dbReference type="SUPFAM" id="SSF46689">
    <property type="entry name" value="Homeodomain-like"/>
    <property type="match status" value="2"/>
</dbReference>
<dbReference type="PANTHER" id="PTHR11019:SF199">
    <property type="entry name" value="HTH-TYPE TRANSCRIPTIONAL REGULATOR NIMR"/>
    <property type="match status" value="1"/>
</dbReference>
<dbReference type="PROSITE" id="PS01124">
    <property type="entry name" value="HTH_ARAC_FAMILY_2"/>
    <property type="match status" value="1"/>
</dbReference>
<accession>A0A494YCS2</accession>
<dbReference type="Pfam" id="PF12833">
    <property type="entry name" value="HTH_18"/>
    <property type="match status" value="1"/>
</dbReference>
<keyword evidence="1" id="KW-0805">Transcription regulation</keyword>
<sequence>MTATWSKPKLIESASRDVVPNDPDSPIALKETLDDGTVVGWHAHTFAQTLIPEQGAITVFMCGRCFVVPMAYAAHIPAGCLHTVTTLAGAELTTVCSRSHMPPSQIPAAPSDEGDPEAVRGTVALIRGAADCGAIPKAERAMVDGVRIPEDRRARPIAFRLANRLDDNRTLEAWGDELGASERTLNRIFKAEVDMGFREWRMQLLVLQTTALMLAGCSVKQAAGASGYAGASAFVAAFRAATGMTPLRYASQATERARATNQATTP</sequence>
<dbReference type="InterPro" id="IPR011051">
    <property type="entry name" value="RmlC_Cupin_sf"/>
</dbReference>
<dbReference type="SMART" id="SM00342">
    <property type="entry name" value="HTH_ARAC"/>
    <property type="match status" value="1"/>
</dbReference>